<evidence type="ECO:0000313" key="1">
    <source>
        <dbReference type="EMBL" id="SFW56216.1"/>
    </source>
</evidence>
<comment type="caution">
    <text evidence="1">The sequence shown here is derived from an EMBL/GenBank/DDBJ whole genome shotgun (WGS) entry which is preliminary data.</text>
</comment>
<sequence length="146" mass="16291">MRLVETAETPFGRKKLGRKHIKSFASGIAHMFACSAQHYAWLAYQNQLPTVTIDLLELRIEPAELDIERNRILAEMCQSTLHRNAGQLAPPGAVASAVLSAHFGIDDYSEDGRSASIGRSVFTLVLTDDRGKEWRETLKTKNSKHL</sequence>
<dbReference type="EMBL" id="FPIW01000033">
    <property type="protein sequence ID" value="SFW56216.1"/>
    <property type="molecule type" value="Genomic_DNA"/>
</dbReference>
<accession>A0AA94HTG8</accession>
<organism evidence="1 2">
    <name type="scientific">Desulfovibrio desulfuricans</name>
    <dbReference type="NCBI Taxonomy" id="876"/>
    <lineage>
        <taxon>Bacteria</taxon>
        <taxon>Pseudomonadati</taxon>
        <taxon>Thermodesulfobacteriota</taxon>
        <taxon>Desulfovibrionia</taxon>
        <taxon>Desulfovibrionales</taxon>
        <taxon>Desulfovibrionaceae</taxon>
        <taxon>Desulfovibrio</taxon>
    </lineage>
</organism>
<reference evidence="2" key="1">
    <citation type="submission" date="2016-11" db="EMBL/GenBank/DDBJ databases">
        <authorList>
            <person name="Jaros S."/>
            <person name="Januszkiewicz K."/>
            <person name="Wedrychowicz H."/>
        </authorList>
    </citation>
    <scope>NUCLEOTIDE SEQUENCE [LARGE SCALE GENOMIC DNA]</scope>
    <source>
        <strain evidence="2">DSM 7057</strain>
    </source>
</reference>
<proteinExistence type="predicted"/>
<dbReference type="AlphaFoldDB" id="A0AA94HTG8"/>
<name>A0AA94HTG8_DESDE</name>
<protein>
    <submittedName>
        <fullName evidence="1">Uncharacterized protein</fullName>
    </submittedName>
</protein>
<gene>
    <name evidence="1" type="ORF">SAMN02910291_01853</name>
</gene>
<evidence type="ECO:0000313" key="2">
    <source>
        <dbReference type="Proteomes" id="UP000182680"/>
    </source>
</evidence>
<dbReference type="Proteomes" id="UP000182680">
    <property type="component" value="Unassembled WGS sequence"/>
</dbReference>